<dbReference type="VEuPathDB" id="TriTrypDB:TcIL3000_0_07180"/>
<feature type="transmembrane region" description="Helical" evidence="1">
    <location>
        <begin position="146"/>
        <end position="172"/>
    </location>
</feature>
<keyword evidence="3" id="KW-1185">Reference proteome</keyword>
<gene>
    <name evidence="2" type="ORF">TCIL3000_0_07180</name>
</gene>
<keyword evidence="1" id="KW-0812">Transmembrane</keyword>
<feature type="transmembrane region" description="Helical" evidence="1">
    <location>
        <begin position="114"/>
        <end position="134"/>
    </location>
</feature>
<keyword evidence="1" id="KW-0472">Membrane</keyword>
<sequence>MLGPIQVAVGFVVGIMLAYALYFSVFNIFYKEGERVPLGGLKILYFTERHSNHVRFATMTLILLFSMLCTSVASLVQCVGGAAVAIVVMLSLFSHWCDAAHKLEHDTTKGDLSVAFRFVWDYIAMPGLFGLAGSTVDFGAIFTKDFFGSGITCVLTGLAVRFVVSALTPFLFRMPFSFRELIFTGIGSLGKGPLQAVFAGIPLLNVNEQHGSANPTNLTGRSYEEDVRYAETLQNSTILSMLVACLLCSTLLSVFSQKLLRHDAPCSLSGDQMEIISNGEDCPPTSRCTAGRGPDITTRQN</sequence>
<dbReference type="InterPro" id="IPR051843">
    <property type="entry name" value="CPA1_transporter"/>
</dbReference>
<dbReference type="PANTHER" id="PTHR31102">
    <property type="match status" value="1"/>
</dbReference>
<dbReference type="EMBL" id="CAEQ01002023">
    <property type="protein sequence ID" value="CCD15705.1"/>
    <property type="molecule type" value="Genomic_DNA"/>
</dbReference>
<feature type="transmembrane region" description="Helical" evidence="1">
    <location>
        <begin position="7"/>
        <end position="30"/>
    </location>
</feature>
<evidence type="ECO:0000313" key="2">
    <source>
        <dbReference type="EMBL" id="CCD15705.1"/>
    </source>
</evidence>
<reference evidence="3" key="1">
    <citation type="submission" date="2011-07" db="EMBL/GenBank/DDBJ databases">
        <title>Divergent evolution of antigenic variation in African trypanosomes.</title>
        <authorList>
            <person name="Jackson A.P."/>
            <person name="Berry A."/>
            <person name="Allison H.C."/>
            <person name="Burton P."/>
            <person name="Anderson J."/>
            <person name="Aslett M."/>
            <person name="Brown R."/>
            <person name="Corton N."/>
            <person name="Harris D."/>
            <person name="Hauser H."/>
            <person name="Gamble J."/>
            <person name="Gilderthorp R."/>
            <person name="McQuillan J."/>
            <person name="Quail M.A."/>
            <person name="Sanders M."/>
            <person name="Van Tonder A."/>
            <person name="Ginger M.L."/>
            <person name="Donelson J.E."/>
            <person name="Field M.C."/>
            <person name="Barry J.D."/>
            <person name="Berriman M."/>
            <person name="Hertz-Fowler C."/>
        </authorList>
    </citation>
    <scope>NUCLEOTIDE SEQUENCE [LARGE SCALE GENOMIC DNA]</scope>
    <source>
        <strain evidence="3">IL3000</strain>
    </source>
</reference>
<reference evidence="2 3" key="2">
    <citation type="journal article" date="2012" name="Proc. Natl. Acad. Sci. U.S.A.">
        <title>Antigenic diversity is generated by distinct evolutionary mechanisms in African trypanosome species.</title>
        <authorList>
            <person name="Jackson A.P."/>
            <person name="Berry A."/>
            <person name="Aslett M."/>
            <person name="Allison H.C."/>
            <person name="Burton P."/>
            <person name="Vavrova-Anderson J."/>
            <person name="Brown R."/>
            <person name="Browne H."/>
            <person name="Corton N."/>
            <person name="Hauser H."/>
            <person name="Gamble J."/>
            <person name="Gilderthorp R."/>
            <person name="Marcello L."/>
            <person name="McQuillan J."/>
            <person name="Otto T.D."/>
            <person name="Quail M.A."/>
            <person name="Sanders M.J."/>
            <person name="van Tonder A."/>
            <person name="Ginger M.L."/>
            <person name="Field M.C."/>
            <person name="Barry J.D."/>
            <person name="Hertz-Fowler C."/>
            <person name="Berriman M."/>
        </authorList>
    </citation>
    <scope>NUCLEOTIDE SEQUENCE [LARGE SCALE GENOMIC DNA]</scope>
    <source>
        <strain evidence="2 3">IL3000</strain>
    </source>
</reference>
<keyword evidence="1" id="KW-1133">Transmembrane helix</keyword>
<evidence type="ECO:0000256" key="1">
    <source>
        <dbReference type="SAM" id="Phobius"/>
    </source>
</evidence>
<accession>F9WEJ5</accession>
<dbReference type="AlphaFoldDB" id="F9WEJ5"/>
<evidence type="ECO:0000313" key="3">
    <source>
        <dbReference type="Proteomes" id="UP000000702"/>
    </source>
</evidence>
<dbReference type="Proteomes" id="UP000000702">
    <property type="component" value="Unassembled WGS sequence"/>
</dbReference>
<comment type="caution">
    <text evidence="2">The sequence shown here is derived from an EMBL/GenBank/DDBJ whole genome shotgun (WGS) entry which is preliminary data.</text>
</comment>
<organism evidence="2 3">
    <name type="scientific">Trypanosoma congolense (strain IL3000)</name>
    <dbReference type="NCBI Taxonomy" id="1068625"/>
    <lineage>
        <taxon>Eukaryota</taxon>
        <taxon>Discoba</taxon>
        <taxon>Euglenozoa</taxon>
        <taxon>Kinetoplastea</taxon>
        <taxon>Metakinetoplastina</taxon>
        <taxon>Trypanosomatida</taxon>
        <taxon>Trypanosomatidae</taxon>
        <taxon>Trypanosoma</taxon>
        <taxon>Nannomonas</taxon>
    </lineage>
</organism>
<dbReference type="OMA" id="READRMP"/>
<proteinExistence type="predicted"/>
<dbReference type="GO" id="GO:0098662">
    <property type="term" value="P:inorganic cation transmembrane transport"/>
    <property type="evidence" value="ECO:0007669"/>
    <property type="project" value="TreeGrafter"/>
</dbReference>
<protein>
    <submittedName>
        <fullName evidence="2">WGS project CAEQ00000000 data, annotated contig 277</fullName>
    </submittedName>
</protein>
<dbReference type="PANTHER" id="PTHR31102:SF1">
    <property type="entry name" value="CATION_H+ EXCHANGER DOMAIN-CONTAINING PROTEIN"/>
    <property type="match status" value="1"/>
</dbReference>
<feature type="transmembrane region" description="Helical" evidence="1">
    <location>
        <begin position="61"/>
        <end position="93"/>
    </location>
</feature>
<feature type="transmembrane region" description="Helical" evidence="1">
    <location>
        <begin position="238"/>
        <end position="256"/>
    </location>
</feature>
<name>F9WEJ5_TRYCI</name>